<dbReference type="InterPro" id="IPR021720">
    <property type="entry name" value="Malectin_dom"/>
</dbReference>
<evidence type="ECO:0000259" key="2">
    <source>
        <dbReference type="PROSITE" id="PS50146"/>
    </source>
</evidence>
<organism evidence="3 4">
    <name type="scientific">Pisum sativum</name>
    <name type="common">Garden pea</name>
    <name type="synonym">Lathyrus oleraceus</name>
    <dbReference type="NCBI Taxonomy" id="3888"/>
    <lineage>
        <taxon>Eukaryota</taxon>
        <taxon>Viridiplantae</taxon>
        <taxon>Streptophyta</taxon>
        <taxon>Embryophyta</taxon>
        <taxon>Tracheophyta</taxon>
        <taxon>Spermatophyta</taxon>
        <taxon>Magnoliopsida</taxon>
        <taxon>eudicotyledons</taxon>
        <taxon>Gunneridae</taxon>
        <taxon>Pentapetalae</taxon>
        <taxon>rosids</taxon>
        <taxon>fabids</taxon>
        <taxon>Fabales</taxon>
        <taxon>Fabaceae</taxon>
        <taxon>Papilionoideae</taxon>
        <taxon>50 kb inversion clade</taxon>
        <taxon>NPAAA clade</taxon>
        <taxon>Hologalegina</taxon>
        <taxon>IRL clade</taxon>
        <taxon>Fabeae</taxon>
        <taxon>Lathyrus</taxon>
    </lineage>
</organism>
<feature type="compositionally biased region" description="Polar residues" evidence="1">
    <location>
        <begin position="326"/>
        <end position="341"/>
    </location>
</feature>
<gene>
    <name evidence="3" type="ORF">KIW84_072294</name>
</gene>
<evidence type="ECO:0000313" key="4">
    <source>
        <dbReference type="Proteomes" id="UP001058974"/>
    </source>
</evidence>
<reference evidence="3 4" key="1">
    <citation type="journal article" date="2022" name="Nat. Genet.">
        <title>Improved pea reference genome and pan-genome highlight genomic features and evolutionary characteristics.</title>
        <authorList>
            <person name="Yang T."/>
            <person name="Liu R."/>
            <person name="Luo Y."/>
            <person name="Hu S."/>
            <person name="Wang D."/>
            <person name="Wang C."/>
            <person name="Pandey M.K."/>
            <person name="Ge S."/>
            <person name="Xu Q."/>
            <person name="Li N."/>
            <person name="Li G."/>
            <person name="Huang Y."/>
            <person name="Saxena R.K."/>
            <person name="Ji Y."/>
            <person name="Li M."/>
            <person name="Yan X."/>
            <person name="He Y."/>
            <person name="Liu Y."/>
            <person name="Wang X."/>
            <person name="Xiang C."/>
            <person name="Varshney R.K."/>
            <person name="Ding H."/>
            <person name="Gao S."/>
            <person name="Zong X."/>
        </authorList>
    </citation>
    <scope>NUCLEOTIDE SEQUENCE [LARGE SCALE GENOMIC DNA]</scope>
    <source>
        <strain evidence="3 4">cv. Zhongwan 6</strain>
    </source>
</reference>
<proteinExistence type="predicted"/>
<dbReference type="InterPro" id="IPR001206">
    <property type="entry name" value="Diacylglycerol_kinase_cat_dom"/>
</dbReference>
<dbReference type="PANTHER" id="PTHR45089">
    <property type="entry name" value="DNAJ HEAT SHOCK AMINO-TERMINAL DOMAIN PROTEIN-RELATED"/>
    <property type="match status" value="1"/>
</dbReference>
<dbReference type="Gene3D" id="2.60.120.430">
    <property type="entry name" value="Galactose-binding lectin"/>
    <property type="match status" value="1"/>
</dbReference>
<dbReference type="Gramene" id="Psat07G0229400-T1">
    <property type="protein sequence ID" value="KAI5385630.1"/>
    <property type="gene ID" value="KIW84_072294"/>
</dbReference>
<feature type="region of interest" description="Disordered" evidence="1">
    <location>
        <begin position="265"/>
        <end position="341"/>
    </location>
</feature>
<dbReference type="InterPro" id="IPR017438">
    <property type="entry name" value="ATP-NAD_kinase_N"/>
</dbReference>
<dbReference type="GO" id="GO:0016301">
    <property type="term" value="F:kinase activity"/>
    <property type="evidence" value="ECO:0007669"/>
    <property type="project" value="InterPro"/>
</dbReference>
<dbReference type="AlphaFoldDB" id="A0A9D4VN26"/>
<feature type="compositionally biased region" description="Basic and acidic residues" evidence="1">
    <location>
        <begin position="304"/>
        <end position="318"/>
    </location>
</feature>
<dbReference type="Pfam" id="PF00781">
    <property type="entry name" value="DAGK_cat"/>
    <property type="match status" value="1"/>
</dbReference>
<dbReference type="Proteomes" id="UP001058974">
    <property type="component" value="Chromosome 7"/>
</dbReference>
<sequence>MIQNSVDFDKVRIKDRFAADQYWVIYDDTDSRPRFYARVKKVHSPFKLEYTWLEPNPNLKDEIEWHDADLPIACGKYKLGSTQITKDIDMFSHKVHCVKGSARGSYLVYPMKGETWAIFRHWDTGWASKPEKNAEYQFEFVKVLSDFDEKDGVKVTYLSKVKGSVCLFQQTVQNEVGLFCVPPNELYRFSHRVPSFMMSGDERKDVPKGSFELDPAGLPKSVFQVQVGDPGDVMDDGRLNNGVSSCQESSKCKVDQAKCNESIPKAKLRENGGPERVTPINKKKPPLSKAENMGNDHASTSQHMVREPDKNTSRRDYSQPEGSEAVASQTNKNFKSPQKPNKINYHVETSTVPRSQVSHNIIIQNTHLGRPLSSKGQRVFDIMINGDVHFKNVDIVKWSGDRYTALVLNKTVTVNGRSLTITLSPKEAAKSKPGYNRSNTQSLHSAAPEPLDQGDEKSDLLGYVVSSGKLVLDKRKISVNNNKSDAQQTSFDTTNQASVDAKLTSKALLWGSHALHLDDVISVSYHAGLKHFTVHSYPMKKASCGLSCFIKSRRSRKDFRFVATTIEEAIQWVGGFADQHCFINCLPHPLVSSKKQASSELFQTDTPHELLFRCKTPPKMLVILNPRSGRGRSSKVFHDTVEPIFRLAGFRLEVVKTTSAGHARNLASTVDISTCPDGIICVGGDRIINEGDNPYREENAMIIQTLRGLFLAPNFPTESILLLISILLYLHIS</sequence>
<dbReference type="Pfam" id="PF11926">
    <property type="entry name" value="DUF3444"/>
    <property type="match status" value="1"/>
</dbReference>
<dbReference type="InterPro" id="IPR016064">
    <property type="entry name" value="NAD/diacylglycerol_kinase_sf"/>
</dbReference>
<feature type="domain" description="DAGKc" evidence="2">
    <location>
        <begin position="615"/>
        <end position="690"/>
    </location>
</feature>
<dbReference type="PANTHER" id="PTHR45089:SF42">
    <property type="entry name" value="J DOMAIN-CONTAINING PROTEIN"/>
    <property type="match status" value="1"/>
</dbReference>
<keyword evidence="4" id="KW-1185">Reference proteome</keyword>
<dbReference type="InterPro" id="IPR024593">
    <property type="entry name" value="DUF3444"/>
</dbReference>
<dbReference type="SUPFAM" id="SSF111331">
    <property type="entry name" value="NAD kinase/diacylglycerol kinase-like"/>
    <property type="match status" value="1"/>
</dbReference>
<evidence type="ECO:0000256" key="1">
    <source>
        <dbReference type="SAM" id="MobiDB-lite"/>
    </source>
</evidence>
<name>A0A9D4VN26_PEA</name>
<dbReference type="PROSITE" id="PS50146">
    <property type="entry name" value="DAGK"/>
    <property type="match status" value="1"/>
</dbReference>
<accession>A0A9D4VN26</accession>
<feature type="region of interest" description="Disordered" evidence="1">
    <location>
        <begin position="428"/>
        <end position="455"/>
    </location>
</feature>
<dbReference type="EMBL" id="JAMSHJ010000007">
    <property type="protein sequence ID" value="KAI5385630.1"/>
    <property type="molecule type" value="Genomic_DNA"/>
</dbReference>
<evidence type="ECO:0000313" key="3">
    <source>
        <dbReference type="EMBL" id="KAI5385630.1"/>
    </source>
</evidence>
<dbReference type="Gene3D" id="3.40.50.10330">
    <property type="entry name" value="Probable inorganic polyphosphate/atp-NAD kinase, domain 1"/>
    <property type="match status" value="1"/>
</dbReference>
<dbReference type="Pfam" id="PF11721">
    <property type="entry name" value="Malectin"/>
    <property type="match status" value="1"/>
</dbReference>
<protein>
    <recommendedName>
        <fullName evidence="2">DAGKc domain-containing protein</fullName>
    </recommendedName>
</protein>
<comment type="caution">
    <text evidence="3">The sequence shown here is derived from an EMBL/GenBank/DDBJ whole genome shotgun (WGS) entry which is preliminary data.</text>
</comment>